<evidence type="ECO:0000313" key="1">
    <source>
        <dbReference type="EMBL" id="PWA67497.1"/>
    </source>
</evidence>
<evidence type="ECO:0000313" key="2">
    <source>
        <dbReference type="Proteomes" id="UP000245207"/>
    </source>
</evidence>
<organism evidence="1 2">
    <name type="scientific">Artemisia annua</name>
    <name type="common">Sweet wormwood</name>
    <dbReference type="NCBI Taxonomy" id="35608"/>
    <lineage>
        <taxon>Eukaryota</taxon>
        <taxon>Viridiplantae</taxon>
        <taxon>Streptophyta</taxon>
        <taxon>Embryophyta</taxon>
        <taxon>Tracheophyta</taxon>
        <taxon>Spermatophyta</taxon>
        <taxon>Magnoliopsida</taxon>
        <taxon>eudicotyledons</taxon>
        <taxon>Gunneridae</taxon>
        <taxon>Pentapetalae</taxon>
        <taxon>asterids</taxon>
        <taxon>campanulids</taxon>
        <taxon>Asterales</taxon>
        <taxon>Asteraceae</taxon>
        <taxon>Asteroideae</taxon>
        <taxon>Anthemideae</taxon>
        <taxon>Artemisiinae</taxon>
        <taxon>Artemisia</taxon>
    </lineage>
</organism>
<keyword evidence="2" id="KW-1185">Reference proteome</keyword>
<protein>
    <submittedName>
        <fullName evidence="1">Uncharacterized protein</fullName>
    </submittedName>
</protein>
<reference evidence="1 2" key="1">
    <citation type="journal article" date="2018" name="Mol. Plant">
        <title>The genome of Artemisia annua provides insight into the evolution of Asteraceae family and artemisinin biosynthesis.</title>
        <authorList>
            <person name="Shen Q."/>
            <person name="Zhang L."/>
            <person name="Liao Z."/>
            <person name="Wang S."/>
            <person name="Yan T."/>
            <person name="Shi P."/>
            <person name="Liu M."/>
            <person name="Fu X."/>
            <person name="Pan Q."/>
            <person name="Wang Y."/>
            <person name="Lv Z."/>
            <person name="Lu X."/>
            <person name="Zhang F."/>
            <person name="Jiang W."/>
            <person name="Ma Y."/>
            <person name="Chen M."/>
            <person name="Hao X."/>
            <person name="Li L."/>
            <person name="Tang Y."/>
            <person name="Lv G."/>
            <person name="Zhou Y."/>
            <person name="Sun X."/>
            <person name="Brodelius P.E."/>
            <person name="Rose J.K.C."/>
            <person name="Tang K."/>
        </authorList>
    </citation>
    <scope>NUCLEOTIDE SEQUENCE [LARGE SCALE GENOMIC DNA]</scope>
    <source>
        <strain evidence="2">cv. Huhao1</strain>
        <tissue evidence="1">Leaf</tissue>
    </source>
</reference>
<proteinExistence type="predicted"/>
<comment type="caution">
    <text evidence="1">The sequence shown here is derived from an EMBL/GenBank/DDBJ whole genome shotgun (WGS) entry which is preliminary data.</text>
</comment>
<sequence>MIQLPVVRNKLPWYTERDLGRVFDLPLELRFQYVAFYLAVMIVRISYVAALCGPYCHSFAPLQRSSVSVTDKEKSKIGCHSASDFPSPATAKQGSVSVGMESVCGTFSSISAASSSTTVCAAAFGDGGNYSGPMMLDCSEQTVRPVSDIYVDPYTLSTNTFTDTNRSCSLIGHLRLASNRGQLLRTRANSQVLGLPVVPHLRPLNVVSSLPTDTMDIRPHGPQVLALAAVPRCRSSIRYAPVVRRGEWLHPWFQVCSGHMHLRLADRGLQTKALQTWTKTQGPTNSEVVGDKDVSDITKRGEGNEPINVRLTTGQSNDACSRGFSDCRYGERVRVLWFDIAHRIPV</sequence>
<dbReference type="AlphaFoldDB" id="A0A2U1N1Z2"/>
<accession>A0A2U1N1Z2</accession>
<gene>
    <name evidence="1" type="ORF">CTI12_AA317490</name>
</gene>
<dbReference type="Proteomes" id="UP000245207">
    <property type="component" value="Unassembled WGS sequence"/>
</dbReference>
<name>A0A2U1N1Z2_ARTAN</name>
<dbReference type="EMBL" id="PKPP01003821">
    <property type="protein sequence ID" value="PWA67497.1"/>
    <property type="molecule type" value="Genomic_DNA"/>
</dbReference>